<feature type="transmembrane region" description="Helical" evidence="1">
    <location>
        <begin position="6"/>
        <end position="25"/>
    </location>
</feature>
<protein>
    <submittedName>
        <fullName evidence="2">Uncharacterized protein</fullName>
    </submittedName>
</protein>
<comment type="caution">
    <text evidence="2">The sequence shown here is derived from an EMBL/GenBank/DDBJ whole genome shotgun (WGS) entry which is preliminary data.</text>
</comment>
<reference evidence="2 3" key="1">
    <citation type="submission" date="2024-05" db="EMBL/GenBank/DDBJ databases">
        <authorList>
            <person name="Wallberg A."/>
        </authorList>
    </citation>
    <scope>NUCLEOTIDE SEQUENCE [LARGE SCALE GENOMIC DNA]</scope>
</reference>
<accession>A0AAV2SKB9</accession>
<feature type="non-terminal residue" evidence="2">
    <location>
        <position position="1"/>
    </location>
</feature>
<keyword evidence="3" id="KW-1185">Reference proteome</keyword>
<sequence>EDIKMLHKIVLLSVVGVAFGFGPMGNKMMMKYAHKSMMQNCMGPEPIETMMKEFMAACQKCEKQGMNETDTMNIDFQAVINEIRRNAIPWGSSKNSGSNFRSPAQFIPYPVFQPVVGGRMKRQALSASQKLEMMKEKMTSLVGNATCVLKEMGWMNEDKSVNYDTCKEWITKLSVDENLKEDLLYAHDCCKDFSMCMPVEKSKNPIMKELGQSIAYQGCMKMKTTMCCMKQDFKKMALEMGMDNVDTAMDMGMGMMRMSGKEGEPSGMMNSIEELLSGEMMMM</sequence>
<dbReference type="Proteomes" id="UP001497623">
    <property type="component" value="Unassembled WGS sequence"/>
</dbReference>
<dbReference type="EMBL" id="CAXKWB010089329">
    <property type="protein sequence ID" value="CAL4213758.1"/>
    <property type="molecule type" value="Genomic_DNA"/>
</dbReference>
<evidence type="ECO:0000256" key="1">
    <source>
        <dbReference type="SAM" id="Phobius"/>
    </source>
</evidence>
<evidence type="ECO:0000313" key="3">
    <source>
        <dbReference type="Proteomes" id="UP001497623"/>
    </source>
</evidence>
<organism evidence="2 3">
    <name type="scientific">Meganyctiphanes norvegica</name>
    <name type="common">Northern krill</name>
    <name type="synonym">Thysanopoda norvegica</name>
    <dbReference type="NCBI Taxonomy" id="48144"/>
    <lineage>
        <taxon>Eukaryota</taxon>
        <taxon>Metazoa</taxon>
        <taxon>Ecdysozoa</taxon>
        <taxon>Arthropoda</taxon>
        <taxon>Crustacea</taxon>
        <taxon>Multicrustacea</taxon>
        <taxon>Malacostraca</taxon>
        <taxon>Eumalacostraca</taxon>
        <taxon>Eucarida</taxon>
        <taxon>Euphausiacea</taxon>
        <taxon>Euphausiidae</taxon>
        <taxon>Meganyctiphanes</taxon>
    </lineage>
</organism>
<keyword evidence="1" id="KW-0472">Membrane</keyword>
<proteinExistence type="predicted"/>
<name>A0AAV2SKB9_MEGNR</name>
<dbReference type="AlphaFoldDB" id="A0AAV2SKB9"/>
<evidence type="ECO:0000313" key="2">
    <source>
        <dbReference type="EMBL" id="CAL4213758.1"/>
    </source>
</evidence>
<gene>
    <name evidence="2" type="ORF">MNOR_LOCUS38571</name>
</gene>
<keyword evidence="1" id="KW-0812">Transmembrane</keyword>
<keyword evidence="1" id="KW-1133">Transmembrane helix</keyword>